<dbReference type="Pfam" id="PF06508">
    <property type="entry name" value="QueC"/>
    <property type="match status" value="1"/>
</dbReference>
<sequence>RTHSCYDPDAAGRACGACDACLLRLKGFAEAGCPDPAVYQDGGRNHAS</sequence>
<dbReference type="GO" id="GO:0016874">
    <property type="term" value="F:ligase activity"/>
    <property type="evidence" value="ECO:0007669"/>
    <property type="project" value="UniProtKB-KW"/>
</dbReference>
<dbReference type="SUPFAM" id="SSF52402">
    <property type="entry name" value="Adenine nucleotide alpha hydrolases-like"/>
    <property type="match status" value="1"/>
</dbReference>
<dbReference type="EC" id="6.3.4.20" evidence="1"/>
<feature type="non-terminal residue" evidence="1">
    <location>
        <position position="1"/>
    </location>
</feature>
<reference evidence="1" key="1">
    <citation type="submission" date="2018-06" db="EMBL/GenBank/DDBJ databases">
        <authorList>
            <person name="Zhirakovskaya E."/>
        </authorList>
    </citation>
    <scope>NUCLEOTIDE SEQUENCE</scope>
</reference>
<accession>A0A3B0VB46</accession>
<keyword evidence="1" id="KW-0436">Ligase</keyword>
<name>A0A3B0VB46_9ZZZZ</name>
<gene>
    <name evidence="1" type="ORF">MNBD_DELTA03-1439</name>
</gene>
<organism evidence="1">
    <name type="scientific">hydrothermal vent metagenome</name>
    <dbReference type="NCBI Taxonomy" id="652676"/>
    <lineage>
        <taxon>unclassified sequences</taxon>
        <taxon>metagenomes</taxon>
        <taxon>ecological metagenomes</taxon>
    </lineage>
</organism>
<evidence type="ECO:0000313" key="1">
    <source>
        <dbReference type="EMBL" id="VAW37950.1"/>
    </source>
</evidence>
<dbReference type="EMBL" id="UOEX01000230">
    <property type="protein sequence ID" value="VAW37950.1"/>
    <property type="molecule type" value="Genomic_DNA"/>
</dbReference>
<dbReference type="Gene3D" id="3.40.50.620">
    <property type="entry name" value="HUPs"/>
    <property type="match status" value="1"/>
</dbReference>
<dbReference type="InterPro" id="IPR018317">
    <property type="entry name" value="QueC"/>
</dbReference>
<dbReference type="AlphaFoldDB" id="A0A3B0VB46"/>
<dbReference type="InterPro" id="IPR014729">
    <property type="entry name" value="Rossmann-like_a/b/a_fold"/>
</dbReference>
<proteinExistence type="predicted"/>
<protein>
    <submittedName>
        <fullName evidence="1">7-cyano-7-deazaguanine synthase</fullName>
        <ecNumber evidence="1">6.3.4.20</ecNumber>
    </submittedName>
</protein>